<dbReference type="Proteomes" id="UP001317963">
    <property type="component" value="Chromosome"/>
</dbReference>
<dbReference type="InterPro" id="IPR026881">
    <property type="entry name" value="WYL_dom"/>
</dbReference>
<dbReference type="Pfam" id="PF26107">
    <property type="entry name" value="BrxR_CTD"/>
    <property type="match status" value="1"/>
</dbReference>
<evidence type="ECO:0000259" key="2">
    <source>
        <dbReference type="Pfam" id="PF26107"/>
    </source>
</evidence>
<dbReference type="PANTHER" id="PTHR34580:SF3">
    <property type="entry name" value="PROTEIN PAFB"/>
    <property type="match status" value="1"/>
</dbReference>
<evidence type="ECO:0000259" key="3">
    <source>
        <dbReference type="Pfam" id="PF26109"/>
    </source>
</evidence>
<feature type="domain" description="DNA-binding transcriptional repressor CapW C-terminal dimerisation" evidence="2">
    <location>
        <begin position="217"/>
        <end position="286"/>
    </location>
</feature>
<dbReference type="InterPro" id="IPR059020">
    <property type="entry name" value="CapW_CTD"/>
</dbReference>
<feature type="domain" description="WYL" evidence="1">
    <location>
        <begin position="130"/>
        <end position="194"/>
    </location>
</feature>
<reference evidence="4 5" key="1">
    <citation type="submission" date="2019-02" db="EMBL/GenBank/DDBJ databases">
        <title>Halieaceae_genomes.</title>
        <authorList>
            <person name="Li S.-H."/>
        </authorList>
    </citation>
    <scope>NUCLEOTIDE SEQUENCE [LARGE SCALE GENOMIC DNA]</scope>
    <source>
        <strain evidence="4 5">JH123</strain>
    </source>
</reference>
<dbReference type="Pfam" id="PF26109">
    <property type="entry name" value="WHD_BrxR"/>
    <property type="match status" value="1"/>
</dbReference>
<dbReference type="RefSeq" id="WP_279241562.1">
    <property type="nucleotide sequence ID" value="NZ_CP036501.1"/>
</dbReference>
<dbReference type="EMBL" id="CP036501">
    <property type="protein sequence ID" value="UZP75090.1"/>
    <property type="molecule type" value="Genomic_DNA"/>
</dbReference>
<gene>
    <name evidence="4" type="ORF">E0F26_10235</name>
</gene>
<dbReference type="Pfam" id="PF13280">
    <property type="entry name" value="WYL"/>
    <property type="match status" value="1"/>
</dbReference>
<feature type="domain" description="DNA-binding transcriptional repressor CapW winged helix-turn-helix" evidence="3">
    <location>
        <begin position="16"/>
        <end position="97"/>
    </location>
</feature>
<name>A0ABY6Q7U9_9GAMM</name>
<dbReference type="InterPro" id="IPR051534">
    <property type="entry name" value="CBASS_pafABC_assoc_protein"/>
</dbReference>
<sequence length="291" mass="33657">MTDIPRPQLTNPRWEQLLRYRYIELIALWEGRLTTRQLCYTFGIGRQQANKDLTSYRRGLSSGDLLYDAVAKHYYPSDQFAPTLTQGLASEYLQMAAQQSDVQQILGDLPVASAKVEVIAAPLREVPASLLRPIIRAMSESRRIDVDYVSLNNPDREGRIIVPHTLVWTGYRWHVRAWCEKNQDFRDFVLSRFRGDADLMDQSDYGESDDQDWQTRITLEIRPDNRLSSDQQEVIAHDYGMRSGQLSLRVRAKLAPYLLQLLNLNVGKQLDDPRAQQIVLANHEDISRWLI</sequence>
<dbReference type="PANTHER" id="PTHR34580">
    <property type="match status" value="1"/>
</dbReference>
<dbReference type="InterPro" id="IPR059019">
    <property type="entry name" value="WHD_CapW"/>
</dbReference>
<accession>A0ABY6Q7U9</accession>
<protein>
    <submittedName>
        <fullName evidence="4">WYL domain-containing protein</fullName>
    </submittedName>
</protein>
<dbReference type="PIRSF" id="PIRSF015558">
    <property type="entry name" value="Txn_reg_DeoR_prd"/>
    <property type="match status" value="1"/>
</dbReference>
<proteinExistence type="predicted"/>
<dbReference type="InterPro" id="IPR016634">
    <property type="entry name" value="CapW-like"/>
</dbReference>
<organism evidence="4 5">
    <name type="scientific">Candidatus Paraluminiphilus aquimaris</name>
    <dbReference type="NCBI Taxonomy" id="2518994"/>
    <lineage>
        <taxon>Bacteria</taxon>
        <taxon>Pseudomonadati</taxon>
        <taxon>Pseudomonadota</taxon>
        <taxon>Gammaproteobacteria</taxon>
        <taxon>Cellvibrionales</taxon>
        <taxon>Halieaceae</taxon>
        <taxon>Candidatus Paraluminiphilus</taxon>
    </lineage>
</organism>
<evidence type="ECO:0000259" key="1">
    <source>
        <dbReference type="Pfam" id="PF13280"/>
    </source>
</evidence>
<dbReference type="PROSITE" id="PS52050">
    <property type="entry name" value="WYL"/>
    <property type="match status" value="1"/>
</dbReference>
<keyword evidence="5" id="KW-1185">Reference proteome</keyword>
<evidence type="ECO:0000313" key="5">
    <source>
        <dbReference type="Proteomes" id="UP001317963"/>
    </source>
</evidence>
<evidence type="ECO:0000313" key="4">
    <source>
        <dbReference type="EMBL" id="UZP75090.1"/>
    </source>
</evidence>